<dbReference type="PROSITE" id="PS01124">
    <property type="entry name" value="HTH_ARAC_FAMILY_2"/>
    <property type="match status" value="1"/>
</dbReference>
<dbReference type="InterPro" id="IPR020449">
    <property type="entry name" value="Tscrpt_reg_AraC-type_HTH"/>
</dbReference>
<dbReference type="AlphaFoldDB" id="A0A5C4T8W7"/>
<keyword evidence="12" id="KW-1185">Reference proteome</keyword>
<dbReference type="PRINTS" id="PR00032">
    <property type="entry name" value="HTHARAC"/>
</dbReference>
<dbReference type="EMBL" id="VDCQ01000023">
    <property type="protein sequence ID" value="TNJ65000.1"/>
    <property type="molecule type" value="Genomic_DNA"/>
</dbReference>
<proteinExistence type="predicted"/>
<dbReference type="InterPro" id="IPR001789">
    <property type="entry name" value="Sig_transdc_resp-reg_receiver"/>
</dbReference>
<dbReference type="OrthoDB" id="159632at2"/>
<evidence type="ECO:0000256" key="1">
    <source>
        <dbReference type="ARBA" id="ARBA00004496"/>
    </source>
</evidence>
<feature type="domain" description="Response regulatory" evidence="10">
    <location>
        <begin position="29"/>
        <end position="146"/>
    </location>
</feature>
<keyword evidence="5" id="KW-0805">Transcription regulation</keyword>
<protein>
    <submittedName>
        <fullName evidence="11">Response regulator</fullName>
    </submittedName>
</protein>
<keyword evidence="2" id="KW-0963">Cytoplasm</keyword>
<sequence>MRLALPIHWDCIRLRKRAIMWGEGEAMYKLAVIDDEADTRSTLCSCFPWEQAGFHIETQLDNGEKALKYLLHHPIHAILCDIKMPRMSGIELAKEIHQRKLPVQVVLLSGLRDFELARQAIGYGVRHYLVKPAKYNDLHTVLSELKQELDEASHITTGEPLTTDSNDGATVPDHPVIQRILAYAETDFATATLEDAALMVHMNPSYVSSLFRKVTGGNFSEHVHATRMKKAAELLREGRWKAAEVSEMVGYANAKNFIRAFKQYYGKTPGQYKHEH</sequence>
<evidence type="ECO:0000256" key="7">
    <source>
        <dbReference type="ARBA" id="ARBA00023163"/>
    </source>
</evidence>
<evidence type="ECO:0000256" key="6">
    <source>
        <dbReference type="ARBA" id="ARBA00023125"/>
    </source>
</evidence>
<dbReference type="PANTHER" id="PTHR42713">
    <property type="entry name" value="HISTIDINE KINASE-RELATED"/>
    <property type="match status" value="1"/>
</dbReference>
<dbReference type="InterPro" id="IPR009057">
    <property type="entry name" value="Homeodomain-like_sf"/>
</dbReference>
<dbReference type="GO" id="GO:0043565">
    <property type="term" value="F:sequence-specific DNA binding"/>
    <property type="evidence" value="ECO:0007669"/>
    <property type="project" value="InterPro"/>
</dbReference>
<dbReference type="CDD" id="cd17536">
    <property type="entry name" value="REC_YesN-like"/>
    <property type="match status" value="1"/>
</dbReference>
<evidence type="ECO:0000256" key="5">
    <source>
        <dbReference type="ARBA" id="ARBA00023015"/>
    </source>
</evidence>
<dbReference type="InterPro" id="IPR018060">
    <property type="entry name" value="HTH_AraC"/>
</dbReference>
<evidence type="ECO:0000256" key="8">
    <source>
        <dbReference type="PROSITE-ProRule" id="PRU00169"/>
    </source>
</evidence>
<evidence type="ECO:0000313" key="11">
    <source>
        <dbReference type="EMBL" id="TNJ65000.1"/>
    </source>
</evidence>
<dbReference type="Pfam" id="PF00072">
    <property type="entry name" value="Response_reg"/>
    <property type="match status" value="1"/>
</dbReference>
<dbReference type="Gene3D" id="3.40.50.2300">
    <property type="match status" value="1"/>
</dbReference>
<dbReference type="InterPro" id="IPR051552">
    <property type="entry name" value="HptR"/>
</dbReference>
<dbReference type="GO" id="GO:0005737">
    <property type="term" value="C:cytoplasm"/>
    <property type="evidence" value="ECO:0007669"/>
    <property type="project" value="UniProtKB-SubCell"/>
</dbReference>
<evidence type="ECO:0000313" key="12">
    <source>
        <dbReference type="Proteomes" id="UP000307943"/>
    </source>
</evidence>
<keyword evidence="3 8" id="KW-0597">Phosphoprotein</keyword>
<dbReference type="Pfam" id="PF12833">
    <property type="entry name" value="HTH_18"/>
    <property type="match status" value="1"/>
</dbReference>
<gene>
    <name evidence="11" type="ORF">FE784_17550</name>
</gene>
<comment type="subcellular location">
    <subcellularLocation>
        <location evidence="1">Cytoplasm</location>
    </subcellularLocation>
</comment>
<keyword evidence="7" id="KW-0804">Transcription</keyword>
<keyword evidence="4" id="KW-0902">Two-component regulatory system</keyword>
<dbReference type="InterPro" id="IPR011006">
    <property type="entry name" value="CheY-like_superfamily"/>
</dbReference>
<comment type="caution">
    <text evidence="11">The sequence shown here is derived from an EMBL/GenBank/DDBJ whole genome shotgun (WGS) entry which is preliminary data.</text>
</comment>
<name>A0A5C4T8W7_9BACL</name>
<evidence type="ECO:0000259" key="10">
    <source>
        <dbReference type="PROSITE" id="PS50110"/>
    </source>
</evidence>
<dbReference type="Gene3D" id="1.10.10.60">
    <property type="entry name" value="Homeodomain-like"/>
    <property type="match status" value="2"/>
</dbReference>
<feature type="domain" description="HTH araC/xylS-type" evidence="9">
    <location>
        <begin position="178"/>
        <end position="275"/>
    </location>
</feature>
<reference evidence="11 12" key="1">
    <citation type="submission" date="2019-05" db="EMBL/GenBank/DDBJ databases">
        <title>We sequenced the genome of Paenibacillus hemerocallicola KCTC 33185 for further insight into its adaptation and study the phylogeny of Paenibacillus.</title>
        <authorList>
            <person name="Narsing Rao M.P."/>
        </authorList>
    </citation>
    <scope>NUCLEOTIDE SEQUENCE [LARGE SCALE GENOMIC DNA]</scope>
    <source>
        <strain evidence="11 12">KCTC 33185</strain>
    </source>
</reference>
<dbReference type="SMART" id="SM00342">
    <property type="entry name" value="HTH_ARAC"/>
    <property type="match status" value="1"/>
</dbReference>
<evidence type="ECO:0000256" key="2">
    <source>
        <dbReference type="ARBA" id="ARBA00022490"/>
    </source>
</evidence>
<evidence type="ECO:0000259" key="9">
    <source>
        <dbReference type="PROSITE" id="PS01124"/>
    </source>
</evidence>
<dbReference type="PANTHER" id="PTHR42713:SF3">
    <property type="entry name" value="TRANSCRIPTIONAL REGULATORY PROTEIN HPTR"/>
    <property type="match status" value="1"/>
</dbReference>
<evidence type="ECO:0000256" key="4">
    <source>
        <dbReference type="ARBA" id="ARBA00023012"/>
    </source>
</evidence>
<keyword evidence="6" id="KW-0238">DNA-binding</keyword>
<organism evidence="11 12">
    <name type="scientific">Paenibacillus hemerocallicola</name>
    <dbReference type="NCBI Taxonomy" id="1172614"/>
    <lineage>
        <taxon>Bacteria</taxon>
        <taxon>Bacillati</taxon>
        <taxon>Bacillota</taxon>
        <taxon>Bacilli</taxon>
        <taxon>Bacillales</taxon>
        <taxon>Paenibacillaceae</taxon>
        <taxon>Paenibacillus</taxon>
    </lineage>
</organism>
<dbReference type="PROSITE" id="PS50110">
    <property type="entry name" value="RESPONSE_REGULATORY"/>
    <property type="match status" value="1"/>
</dbReference>
<dbReference type="SUPFAM" id="SSF46689">
    <property type="entry name" value="Homeodomain-like"/>
    <property type="match status" value="1"/>
</dbReference>
<evidence type="ECO:0000256" key="3">
    <source>
        <dbReference type="ARBA" id="ARBA00022553"/>
    </source>
</evidence>
<dbReference type="SUPFAM" id="SSF52172">
    <property type="entry name" value="CheY-like"/>
    <property type="match status" value="1"/>
</dbReference>
<feature type="modified residue" description="4-aspartylphosphate" evidence="8">
    <location>
        <position position="81"/>
    </location>
</feature>
<dbReference type="GO" id="GO:0000160">
    <property type="term" value="P:phosphorelay signal transduction system"/>
    <property type="evidence" value="ECO:0007669"/>
    <property type="project" value="UniProtKB-KW"/>
</dbReference>
<dbReference type="GO" id="GO:0003700">
    <property type="term" value="F:DNA-binding transcription factor activity"/>
    <property type="evidence" value="ECO:0007669"/>
    <property type="project" value="InterPro"/>
</dbReference>
<accession>A0A5C4T8W7</accession>
<dbReference type="Proteomes" id="UP000307943">
    <property type="component" value="Unassembled WGS sequence"/>
</dbReference>
<dbReference type="SMART" id="SM00448">
    <property type="entry name" value="REC"/>
    <property type="match status" value="1"/>
</dbReference>